<dbReference type="AlphaFoldDB" id="A0ABD6B610"/>
<name>A0ABD6B610_9EURY</name>
<keyword evidence="1" id="KW-0472">Membrane</keyword>
<protein>
    <submittedName>
        <fullName evidence="2">Uncharacterized protein</fullName>
    </submittedName>
</protein>
<sequence length="67" mass="7387">MGKLLPDPQIGGIGGMLLWLFFITIALTFLLTTGLASVLIVAVVWGAILLVLYFVLSRILFRLKRGR</sequence>
<evidence type="ECO:0000313" key="2">
    <source>
        <dbReference type="EMBL" id="MFD1526038.1"/>
    </source>
</evidence>
<evidence type="ECO:0000256" key="1">
    <source>
        <dbReference type="SAM" id="Phobius"/>
    </source>
</evidence>
<dbReference type="EMBL" id="JBHUDH010000060">
    <property type="protein sequence ID" value="MFD1526038.1"/>
    <property type="molecule type" value="Genomic_DNA"/>
</dbReference>
<keyword evidence="3" id="KW-1185">Reference proteome</keyword>
<evidence type="ECO:0000313" key="3">
    <source>
        <dbReference type="Proteomes" id="UP001597111"/>
    </source>
</evidence>
<keyword evidence="1" id="KW-0812">Transmembrane</keyword>
<feature type="transmembrane region" description="Helical" evidence="1">
    <location>
        <begin position="12"/>
        <end position="32"/>
    </location>
</feature>
<dbReference type="Proteomes" id="UP001597111">
    <property type="component" value="Unassembled WGS sequence"/>
</dbReference>
<organism evidence="2 3">
    <name type="scientific">Halolamina salina</name>
    <dbReference type="NCBI Taxonomy" id="1220023"/>
    <lineage>
        <taxon>Archaea</taxon>
        <taxon>Methanobacteriati</taxon>
        <taxon>Methanobacteriota</taxon>
        <taxon>Stenosarchaea group</taxon>
        <taxon>Halobacteria</taxon>
        <taxon>Halobacteriales</taxon>
        <taxon>Haloferacaceae</taxon>
    </lineage>
</organism>
<accession>A0ABD6B610</accession>
<keyword evidence="1" id="KW-1133">Transmembrane helix</keyword>
<feature type="transmembrane region" description="Helical" evidence="1">
    <location>
        <begin position="38"/>
        <end position="61"/>
    </location>
</feature>
<gene>
    <name evidence="2" type="ORF">ACFR9S_06940</name>
</gene>
<dbReference type="RefSeq" id="WP_143067760.1">
    <property type="nucleotide sequence ID" value="NZ_JBHUDH010000060.1"/>
</dbReference>
<proteinExistence type="predicted"/>
<reference evidence="2 3" key="1">
    <citation type="journal article" date="2019" name="Int. J. Syst. Evol. Microbiol.">
        <title>The Global Catalogue of Microorganisms (GCM) 10K type strain sequencing project: providing services to taxonomists for standard genome sequencing and annotation.</title>
        <authorList>
            <consortium name="The Broad Institute Genomics Platform"/>
            <consortium name="The Broad Institute Genome Sequencing Center for Infectious Disease"/>
            <person name="Wu L."/>
            <person name="Ma J."/>
        </authorList>
    </citation>
    <scope>NUCLEOTIDE SEQUENCE [LARGE SCALE GENOMIC DNA]</scope>
    <source>
        <strain evidence="2 3">CGMCC 1.12285</strain>
    </source>
</reference>
<comment type="caution">
    <text evidence="2">The sequence shown here is derived from an EMBL/GenBank/DDBJ whole genome shotgun (WGS) entry which is preliminary data.</text>
</comment>